<dbReference type="Proteomes" id="UP000030700">
    <property type="component" value="Unassembled WGS sequence"/>
</dbReference>
<evidence type="ECO:0000313" key="3">
    <source>
        <dbReference type="Proteomes" id="UP000030700"/>
    </source>
</evidence>
<evidence type="ECO:0000313" key="2">
    <source>
        <dbReference type="EMBL" id="GAK52245.1"/>
    </source>
</evidence>
<dbReference type="HOGENOM" id="CLU_2505973_0_0_0"/>
<evidence type="ECO:0000256" key="1">
    <source>
        <dbReference type="SAM" id="MobiDB-lite"/>
    </source>
</evidence>
<feature type="region of interest" description="Disordered" evidence="1">
    <location>
        <begin position="57"/>
        <end position="85"/>
    </location>
</feature>
<dbReference type="EMBL" id="DF820458">
    <property type="protein sequence ID" value="GAK52245.1"/>
    <property type="molecule type" value="Genomic_DNA"/>
</dbReference>
<proteinExistence type="predicted"/>
<gene>
    <name evidence="2" type="ORF">U14_03496</name>
</gene>
<feature type="compositionally biased region" description="Basic and acidic residues" evidence="1">
    <location>
        <begin position="57"/>
        <end position="67"/>
    </location>
</feature>
<name>A0A081BPC9_9BACT</name>
<feature type="compositionally biased region" description="Basic residues" evidence="1">
    <location>
        <begin position="75"/>
        <end position="85"/>
    </location>
</feature>
<organism evidence="2">
    <name type="scientific">Candidatus Moduliflexus flocculans</name>
    <dbReference type="NCBI Taxonomy" id="1499966"/>
    <lineage>
        <taxon>Bacteria</taxon>
        <taxon>Candidatus Moduliflexota</taxon>
        <taxon>Candidatus Moduliflexia</taxon>
        <taxon>Candidatus Moduliflexales</taxon>
        <taxon>Candidatus Moduliflexaceae</taxon>
    </lineage>
</organism>
<accession>A0A081BPC9</accession>
<sequence>MYYIELICQENFMKIKKFRNPLDVMTQEVVGREKLSDTFKVSDSSVHNVLCQYSRNKEREKEEKFNAERAVSPSKRSRKKHLTGF</sequence>
<keyword evidence="3" id="KW-1185">Reference proteome</keyword>
<protein>
    <submittedName>
        <fullName evidence="2">Uncharacterized protein</fullName>
    </submittedName>
</protein>
<reference evidence="2" key="1">
    <citation type="journal article" date="2015" name="PeerJ">
        <title>First genomic representation of candidate bacterial phylum KSB3 points to enhanced environmental sensing as a trigger of wastewater bulking.</title>
        <authorList>
            <person name="Sekiguchi Y."/>
            <person name="Ohashi A."/>
            <person name="Parks D.H."/>
            <person name="Yamauchi T."/>
            <person name="Tyson G.W."/>
            <person name="Hugenholtz P."/>
        </authorList>
    </citation>
    <scope>NUCLEOTIDE SEQUENCE [LARGE SCALE GENOMIC DNA]</scope>
</reference>
<dbReference type="AlphaFoldDB" id="A0A081BPC9"/>